<dbReference type="PANTHER" id="PTHR12302">
    <property type="entry name" value="EBNA2 BINDING PROTEIN P100"/>
    <property type="match status" value="1"/>
</dbReference>
<evidence type="ECO:0000256" key="1">
    <source>
        <dbReference type="ARBA" id="ARBA00022722"/>
    </source>
</evidence>
<keyword evidence="1" id="KW-0540">Nuclease</keyword>
<dbReference type="Proteomes" id="UP000886893">
    <property type="component" value="Unassembled WGS sequence"/>
</dbReference>
<feature type="domain" description="TNase-like" evidence="4">
    <location>
        <begin position="51"/>
        <end position="187"/>
    </location>
</feature>
<name>A0A9D1KC20_9FIRM</name>
<dbReference type="Pfam" id="PF00565">
    <property type="entry name" value="SNase"/>
    <property type="match status" value="1"/>
</dbReference>
<dbReference type="PROSITE" id="PS50830">
    <property type="entry name" value="TNASE_3"/>
    <property type="match status" value="1"/>
</dbReference>
<evidence type="ECO:0000259" key="4">
    <source>
        <dbReference type="PROSITE" id="PS50830"/>
    </source>
</evidence>
<comment type="caution">
    <text evidence="5">The sequence shown here is derived from an EMBL/GenBank/DDBJ whole genome shotgun (WGS) entry which is preliminary data.</text>
</comment>
<evidence type="ECO:0000256" key="3">
    <source>
        <dbReference type="ARBA" id="ARBA00022801"/>
    </source>
</evidence>
<dbReference type="SUPFAM" id="SSF50199">
    <property type="entry name" value="Staphylococcal nuclease"/>
    <property type="match status" value="1"/>
</dbReference>
<accession>A0A9D1KC20</accession>
<dbReference type="EMBL" id="DVKI01000197">
    <property type="protein sequence ID" value="HIT17966.1"/>
    <property type="molecule type" value="Genomic_DNA"/>
</dbReference>
<evidence type="ECO:0000313" key="5">
    <source>
        <dbReference type="EMBL" id="HIT17966.1"/>
    </source>
</evidence>
<dbReference type="Gene3D" id="2.40.50.90">
    <property type="match status" value="1"/>
</dbReference>
<dbReference type="InterPro" id="IPR035437">
    <property type="entry name" value="SNase_OB-fold_sf"/>
</dbReference>
<evidence type="ECO:0000256" key="2">
    <source>
        <dbReference type="ARBA" id="ARBA00022759"/>
    </source>
</evidence>
<reference evidence="5" key="2">
    <citation type="journal article" date="2021" name="PeerJ">
        <title>Extensive microbial diversity within the chicken gut microbiome revealed by metagenomics and culture.</title>
        <authorList>
            <person name="Gilroy R."/>
            <person name="Ravi A."/>
            <person name="Getino M."/>
            <person name="Pursley I."/>
            <person name="Horton D.L."/>
            <person name="Alikhan N.F."/>
            <person name="Baker D."/>
            <person name="Gharbi K."/>
            <person name="Hall N."/>
            <person name="Watson M."/>
            <person name="Adriaenssens E.M."/>
            <person name="Foster-Nyarko E."/>
            <person name="Jarju S."/>
            <person name="Secka A."/>
            <person name="Antonio M."/>
            <person name="Oren A."/>
            <person name="Chaudhuri R.R."/>
            <person name="La Ragione R."/>
            <person name="Hildebrand F."/>
            <person name="Pallen M.J."/>
        </authorList>
    </citation>
    <scope>NUCLEOTIDE SEQUENCE</scope>
    <source>
        <strain evidence="5">14508</strain>
    </source>
</reference>
<dbReference type="GO" id="GO:0016787">
    <property type="term" value="F:hydrolase activity"/>
    <property type="evidence" value="ECO:0007669"/>
    <property type="project" value="UniProtKB-KW"/>
</dbReference>
<dbReference type="PANTHER" id="PTHR12302:SF3">
    <property type="entry name" value="SERINE_THREONINE-PROTEIN KINASE 31"/>
    <property type="match status" value="1"/>
</dbReference>
<organism evidence="5 6">
    <name type="scientific">Candidatus Caccosoma faecigallinarum</name>
    <dbReference type="NCBI Taxonomy" id="2840720"/>
    <lineage>
        <taxon>Bacteria</taxon>
        <taxon>Bacillati</taxon>
        <taxon>Bacillota</taxon>
        <taxon>Bacillota incertae sedis</taxon>
        <taxon>Candidatus Caccosoma</taxon>
    </lineage>
</organism>
<proteinExistence type="predicted"/>
<evidence type="ECO:0000313" key="6">
    <source>
        <dbReference type="Proteomes" id="UP000886893"/>
    </source>
</evidence>
<gene>
    <name evidence="5" type="ORF">IAD04_06325</name>
</gene>
<dbReference type="SMART" id="SM00318">
    <property type="entry name" value="SNc"/>
    <property type="match status" value="1"/>
</dbReference>
<keyword evidence="3" id="KW-0378">Hydrolase</keyword>
<sequence>MKKKLAIIFTSLLSLVYATSCKEDRFKDFVDYVAQTKLTQEYEGKEFFSDGIEVVTLNSCVDGDTAHFNLQNGRLLKVRFLGVDTPESTGAIEPYGKKAADYTCKILTEASENEKIIVIQSEGAIPEADSTGERYLGWVWADGQLINLGLVQNGYSVSKGTVETQYEDVFYNADRQASKYKLNIWSGEADDSFNYGDYILTDLKEINENREKWMGQRVIFNGVVTRRSAQNCYIQQEFMNDDGSVSTYGMYIFTGYNDYVKDLFIPGNYIKFSGVVTEYNGNIQITDIKYNPLFPGEHDLEVIETGRPITTKVMTIPEIKETKYTNILVRLENVTFVEQGSYINENGMSINVQDENGNTIIIRAGKGLYFTDENGNQVTDVNYFKDKGKMTFTGNINCYEGVNQVDLSSMDDVVYENTAN</sequence>
<dbReference type="InterPro" id="IPR016071">
    <property type="entry name" value="Staphylococal_nuclease_OB-fold"/>
</dbReference>
<reference evidence="5" key="1">
    <citation type="submission" date="2020-10" db="EMBL/GenBank/DDBJ databases">
        <authorList>
            <person name="Gilroy R."/>
        </authorList>
    </citation>
    <scope>NUCLEOTIDE SEQUENCE</scope>
    <source>
        <strain evidence="5">14508</strain>
    </source>
</reference>
<keyword evidence="2" id="KW-0255">Endonuclease</keyword>
<protein>
    <submittedName>
        <fullName evidence="5">Thermonuclease family protein</fullName>
    </submittedName>
</protein>
<dbReference type="GO" id="GO:0004519">
    <property type="term" value="F:endonuclease activity"/>
    <property type="evidence" value="ECO:0007669"/>
    <property type="project" value="UniProtKB-KW"/>
</dbReference>
<dbReference type="AlphaFoldDB" id="A0A9D1KC20"/>